<name>A0A645BKW0_9ZZZZ</name>
<comment type="caution">
    <text evidence="1">The sequence shown here is derived from an EMBL/GenBank/DDBJ whole genome shotgun (WGS) entry which is preliminary data.</text>
</comment>
<accession>A0A645BKW0</accession>
<organism evidence="1">
    <name type="scientific">bioreactor metagenome</name>
    <dbReference type="NCBI Taxonomy" id="1076179"/>
    <lineage>
        <taxon>unclassified sequences</taxon>
        <taxon>metagenomes</taxon>
        <taxon>ecological metagenomes</taxon>
    </lineage>
</organism>
<proteinExistence type="predicted"/>
<sequence length="77" mass="8520">MAEGYSLFNYFINSLKTYFMHKNLRKKSQIIQKGVSLSVQDVSGTYIAPDIEVIDIEIEQNFLGSGGNGGEMGPSEL</sequence>
<protein>
    <submittedName>
        <fullName evidence="1">Uncharacterized protein</fullName>
    </submittedName>
</protein>
<evidence type="ECO:0000313" key="1">
    <source>
        <dbReference type="EMBL" id="MPM65738.1"/>
    </source>
</evidence>
<reference evidence="1" key="1">
    <citation type="submission" date="2019-08" db="EMBL/GenBank/DDBJ databases">
        <authorList>
            <person name="Kucharzyk K."/>
            <person name="Murdoch R.W."/>
            <person name="Higgins S."/>
            <person name="Loffler F."/>
        </authorList>
    </citation>
    <scope>NUCLEOTIDE SEQUENCE</scope>
</reference>
<dbReference type="AlphaFoldDB" id="A0A645BKW0"/>
<dbReference type="EMBL" id="VSSQ01020685">
    <property type="protein sequence ID" value="MPM65738.1"/>
    <property type="molecule type" value="Genomic_DNA"/>
</dbReference>
<gene>
    <name evidence="1" type="ORF">SDC9_112639</name>
</gene>